<dbReference type="SMART" id="SM00415">
    <property type="entry name" value="HSF"/>
    <property type="match status" value="1"/>
</dbReference>
<reference evidence="8 9" key="1">
    <citation type="submission" date="2014-02" db="EMBL/GenBank/DDBJ databases">
        <title>The genome sequence of the entomopathogenic fungus Metarhizium robertsii ARSEF 2575.</title>
        <authorList>
            <person name="Giuliano Garisto Donzelli B."/>
            <person name="Roe B.A."/>
            <person name="Macmil S.L."/>
            <person name="Krasnoff S.B."/>
            <person name="Gibson D.M."/>
        </authorList>
    </citation>
    <scope>NUCLEOTIDE SEQUENCE [LARGE SCALE GENOMIC DNA]</scope>
    <source>
        <strain evidence="8 9">ARSEF 2575</strain>
    </source>
</reference>
<proteinExistence type="inferred from homology"/>
<dbReference type="PRINTS" id="PR00056">
    <property type="entry name" value="HSFDOMAIN"/>
</dbReference>
<evidence type="ECO:0000256" key="2">
    <source>
        <dbReference type="ARBA" id="ARBA00006403"/>
    </source>
</evidence>
<dbReference type="PANTHER" id="PTHR10015:SF427">
    <property type="entry name" value="HEAT SHOCK FACTOR PROTEIN"/>
    <property type="match status" value="1"/>
</dbReference>
<feature type="domain" description="HSF-type DNA-binding" evidence="7">
    <location>
        <begin position="297"/>
        <end position="404"/>
    </location>
</feature>
<dbReference type="Proteomes" id="UP000030151">
    <property type="component" value="Unassembled WGS sequence"/>
</dbReference>
<accession>A0A014N679</accession>
<feature type="compositionally biased region" description="Polar residues" evidence="6">
    <location>
        <begin position="163"/>
        <end position="183"/>
    </location>
</feature>
<feature type="region of interest" description="Disordered" evidence="6">
    <location>
        <begin position="408"/>
        <end position="446"/>
    </location>
</feature>
<evidence type="ECO:0000256" key="5">
    <source>
        <dbReference type="RuleBase" id="RU004020"/>
    </source>
</evidence>
<dbReference type="Pfam" id="PF12511">
    <property type="entry name" value="DUF3716"/>
    <property type="match status" value="1"/>
</dbReference>
<dbReference type="Gene3D" id="1.10.10.10">
    <property type="entry name" value="Winged helix-like DNA-binding domain superfamily/Winged helix DNA-binding domain"/>
    <property type="match status" value="1"/>
</dbReference>
<dbReference type="eggNOG" id="KOG0627">
    <property type="taxonomic scope" value="Eukaryota"/>
</dbReference>
<name>A0A014N679_9HYPO</name>
<sequence>MPQSASVIKALQDCVATEVTGLRSIRSPESLHQEQVKRITDASVSRLCEPHDADPRSHFKETLLQHSKSLRTLDYDYQKGLVVANEEYERQVDVVLLQLCGRLIKTMGPVMVRATLESIARESPGEFKNYLPKDVCDGFEESSAEGNSMQVATEPGVAKENSRSSQSTVTAGLTSAATRSVTESPGVDCSSYITRAQSKRQKTTPTETSSSRPQFEHASNSHEFNHQNENEVSLITHGSPADGPNPDSLEEPRVAIQNGHVDLQQGDERQVNGQDDVEALENTAVKVKKEALSQGRQLPPFIQKLCRFLESKKNEHIIRWSDNEDSILILDENALAKTLIPEAFKHNSYTSFVRMLNLYGFQKRVGLSDCSMRAIDRQDKRQGEYYSRFFCRGHPNLLWLIHRSPQQASSNDGVGENDEENNSSDQDLTAASHVSPSTGRSITARNDPVLSSEHHLLNLTDVDGKIIESIKRPDPWSSSVVEILQIPVIRDVKIRPRRTFTEQQLAKVCNQSDPKGSRLLACLIQAGGKILQGECSWCQTGQGPFEECIILDGKASKCGNCEWTRHGCDAKWTVYQIKTTLCRSDASRQQCLRWVPGEKLFKLQVLTQSEPEEIWGDWPKNSDFGIPLREIEEVRWSADAWRVNFIMSQIDPTHYTINGQPQREVMLTLSSVAVVRQFKMFCEAKKIKVVQMQP</sequence>
<dbReference type="GO" id="GO:0005634">
    <property type="term" value="C:nucleus"/>
    <property type="evidence" value="ECO:0007669"/>
    <property type="project" value="UniProtKB-SubCell"/>
</dbReference>
<evidence type="ECO:0000256" key="6">
    <source>
        <dbReference type="SAM" id="MobiDB-lite"/>
    </source>
</evidence>
<keyword evidence="3 8" id="KW-0238">DNA-binding</keyword>
<comment type="caution">
    <text evidence="8">The sequence shown here is derived from an EMBL/GenBank/DDBJ whole genome shotgun (WGS) entry which is preliminary data.</text>
</comment>
<dbReference type="AlphaFoldDB" id="A0A014N679"/>
<feature type="region of interest" description="Disordered" evidence="6">
    <location>
        <begin position="141"/>
        <end position="226"/>
    </location>
</feature>
<comment type="subcellular location">
    <subcellularLocation>
        <location evidence="1">Nucleus</location>
    </subcellularLocation>
</comment>
<comment type="similarity">
    <text evidence="2 5">Belongs to the HSF family.</text>
</comment>
<evidence type="ECO:0000259" key="7">
    <source>
        <dbReference type="SMART" id="SM00415"/>
    </source>
</evidence>
<gene>
    <name evidence="8" type="ORF">X797_011763</name>
</gene>
<dbReference type="InterPro" id="IPR036388">
    <property type="entry name" value="WH-like_DNA-bd_sf"/>
</dbReference>
<organism evidence="8 9">
    <name type="scientific">Metarhizium robertsii</name>
    <dbReference type="NCBI Taxonomy" id="568076"/>
    <lineage>
        <taxon>Eukaryota</taxon>
        <taxon>Fungi</taxon>
        <taxon>Dikarya</taxon>
        <taxon>Ascomycota</taxon>
        <taxon>Pezizomycotina</taxon>
        <taxon>Sordariomycetes</taxon>
        <taxon>Hypocreomycetidae</taxon>
        <taxon>Hypocreales</taxon>
        <taxon>Clavicipitaceae</taxon>
        <taxon>Metarhizium</taxon>
    </lineage>
</organism>
<dbReference type="InterPro" id="IPR022190">
    <property type="entry name" value="DUF3716"/>
</dbReference>
<dbReference type="InterPro" id="IPR000232">
    <property type="entry name" value="HSF_DNA-bd"/>
</dbReference>
<evidence type="ECO:0000256" key="4">
    <source>
        <dbReference type="ARBA" id="ARBA00023242"/>
    </source>
</evidence>
<dbReference type="EMBL" id="JELW01000097">
    <property type="protein sequence ID" value="EXU95163.1"/>
    <property type="molecule type" value="Genomic_DNA"/>
</dbReference>
<evidence type="ECO:0000256" key="3">
    <source>
        <dbReference type="ARBA" id="ARBA00023125"/>
    </source>
</evidence>
<evidence type="ECO:0000256" key="1">
    <source>
        <dbReference type="ARBA" id="ARBA00004123"/>
    </source>
</evidence>
<protein>
    <submittedName>
        <fullName evidence="8">HSF-type DNA-binding and DUF3716 domain protein</fullName>
    </submittedName>
</protein>
<dbReference type="SUPFAM" id="SSF46785">
    <property type="entry name" value="Winged helix' DNA-binding domain"/>
    <property type="match status" value="1"/>
</dbReference>
<evidence type="ECO:0000313" key="9">
    <source>
        <dbReference type="Proteomes" id="UP000030151"/>
    </source>
</evidence>
<keyword evidence="4" id="KW-0539">Nucleus</keyword>
<dbReference type="GO" id="GO:0043565">
    <property type="term" value="F:sequence-specific DNA binding"/>
    <property type="evidence" value="ECO:0007669"/>
    <property type="project" value="InterPro"/>
</dbReference>
<dbReference type="PANTHER" id="PTHR10015">
    <property type="entry name" value="HEAT SHOCK TRANSCRIPTION FACTOR"/>
    <property type="match status" value="1"/>
</dbReference>
<feature type="compositionally biased region" description="Polar residues" evidence="6">
    <location>
        <begin position="203"/>
        <end position="218"/>
    </location>
</feature>
<dbReference type="GO" id="GO:0003700">
    <property type="term" value="F:DNA-binding transcription factor activity"/>
    <property type="evidence" value="ECO:0007669"/>
    <property type="project" value="InterPro"/>
</dbReference>
<dbReference type="HOGENOM" id="CLU_417416_0_0_1"/>
<feature type="compositionally biased region" description="Polar residues" evidence="6">
    <location>
        <begin position="426"/>
        <end position="444"/>
    </location>
</feature>
<dbReference type="Pfam" id="PF00447">
    <property type="entry name" value="HSF_DNA-bind"/>
    <property type="match status" value="1"/>
</dbReference>
<evidence type="ECO:0000313" key="8">
    <source>
        <dbReference type="EMBL" id="EXU95163.1"/>
    </source>
</evidence>
<dbReference type="InterPro" id="IPR036390">
    <property type="entry name" value="WH_DNA-bd_sf"/>
</dbReference>